<keyword evidence="2" id="KW-1185">Reference proteome</keyword>
<comment type="caution">
    <text evidence="1">The sequence shown here is derived from an EMBL/GenBank/DDBJ whole genome shotgun (WGS) entry which is preliminary data.</text>
</comment>
<name>A0A4U5LPJ2_STECR</name>
<dbReference type="EMBL" id="AZBU02000014">
    <property type="protein sequence ID" value="TKR57833.1"/>
    <property type="molecule type" value="Genomic_DNA"/>
</dbReference>
<dbReference type="AlphaFoldDB" id="A0A4U5LPJ2"/>
<sequence>MANRKKPQNKNIPILVYSFTSVLATRNLATIVFTANRVKADYELISTAPGTNSDRSFRAVLNVLNYDFQPRTLIIAVALKTFAIHCVVETCKQFLALGHNISVGVRQIM</sequence>
<proteinExistence type="predicted"/>
<accession>A0A4U5LPJ2</accession>
<protein>
    <submittedName>
        <fullName evidence="1">Uncharacterized protein</fullName>
    </submittedName>
</protein>
<reference evidence="1 2" key="1">
    <citation type="journal article" date="2015" name="Genome Biol.">
        <title>Comparative genomics of Steinernema reveals deeply conserved gene regulatory networks.</title>
        <authorList>
            <person name="Dillman A.R."/>
            <person name="Macchietto M."/>
            <person name="Porter C.F."/>
            <person name="Rogers A."/>
            <person name="Williams B."/>
            <person name="Antoshechkin I."/>
            <person name="Lee M.M."/>
            <person name="Goodwin Z."/>
            <person name="Lu X."/>
            <person name="Lewis E.E."/>
            <person name="Goodrich-Blair H."/>
            <person name="Stock S.P."/>
            <person name="Adams B.J."/>
            <person name="Sternberg P.W."/>
            <person name="Mortazavi A."/>
        </authorList>
    </citation>
    <scope>NUCLEOTIDE SEQUENCE [LARGE SCALE GENOMIC DNA]</scope>
    <source>
        <strain evidence="1 2">ALL</strain>
    </source>
</reference>
<dbReference type="Proteomes" id="UP000298663">
    <property type="component" value="Unassembled WGS sequence"/>
</dbReference>
<reference evidence="1 2" key="2">
    <citation type="journal article" date="2019" name="G3 (Bethesda)">
        <title>Hybrid Assembly of the Genome of the Entomopathogenic Nematode Steinernema carpocapsae Identifies the X-Chromosome.</title>
        <authorList>
            <person name="Serra L."/>
            <person name="Macchietto M."/>
            <person name="Macias-Munoz A."/>
            <person name="McGill C.J."/>
            <person name="Rodriguez I.M."/>
            <person name="Rodriguez B."/>
            <person name="Murad R."/>
            <person name="Mortazavi A."/>
        </authorList>
    </citation>
    <scope>NUCLEOTIDE SEQUENCE [LARGE SCALE GENOMIC DNA]</scope>
    <source>
        <strain evidence="1 2">ALL</strain>
    </source>
</reference>
<gene>
    <name evidence="1" type="ORF">L596_030479</name>
</gene>
<evidence type="ECO:0000313" key="2">
    <source>
        <dbReference type="Proteomes" id="UP000298663"/>
    </source>
</evidence>
<organism evidence="1 2">
    <name type="scientific">Steinernema carpocapsae</name>
    <name type="common">Entomopathogenic nematode</name>
    <dbReference type="NCBI Taxonomy" id="34508"/>
    <lineage>
        <taxon>Eukaryota</taxon>
        <taxon>Metazoa</taxon>
        <taxon>Ecdysozoa</taxon>
        <taxon>Nematoda</taxon>
        <taxon>Chromadorea</taxon>
        <taxon>Rhabditida</taxon>
        <taxon>Tylenchina</taxon>
        <taxon>Panagrolaimomorpha</taxon>
        <taxon>Strongyloidoidea</taxon>
        <taxon>Steinernematidae</taxon>
        <taxon>Steinernema</taxon>
    </lineage>
</organism>
<evidence type="ECO:0000313" key="1">
    <source>
        <dbReference type="EMBL" id="TKR57833.1"/>
    </source>
</evidence>